<dbReference type="PANTHER" id="PTHR23150:SF19">
    <property type="entry name" value="FORMYLGLYCINE-GENERATING ENZYME"/>
    <property type="match status" value="1"/>
</dbReference>
<comment type="caution">
    <text evidence="3">The sequence shown here is derived from an EMBL/GenBank/DDBJ whole genome shotgun (WGS) entry which is preliminary data.</text>
</comment>
<dbReference type="Proteomes" id="UP000645610">
    <property type="component" value="Unassembled WGS sequence"/>
</dbReference>
<dbReference type="InterPro" id="IPR005532">
    <property type="entry name" value="SUMF_dom"/>
</dbReference>
<gene>
    <name evidence="3" type="ORF">I2I01_00645</name>
</gene>
<sequence length="362" mass="40661">MTMNAAAKSSLCFLVLAVLASCNSLKGVSRLCPNSSRANAYSSVSALPLYPTERYWDRPFVFESYPKGFNETRAFRYESCPDTAEQAFQRLPPLPKQEKAQRLVTGPGTIFITGKNFEMDEVEISNKEWQHFLNCIHTDSAEEIYQFFLPHTAALPVADYFTNSFYQHFPVVGISYAQAVGFCQWRSRTVTERYNSGNLPRAKYQRFTYRLPTEQEWEWAAGNFVSRNYGTPCTSRRLYVNPKASAYLQKRAGSAVAVDQIAQDIAQFNAAGTSLVWFNCQRELPYFLRSATPDYTYSTLPNAFGLYHMIGNVAELVQETGITKGGSYRDPLVACTIASRGVFSGPAPTVGFRCVCDIAFLP</sequence>
<feature type="chain" id="PRO_5037851480" evidence="1">
    <location>
        <begin position="21"/>
        <end position="362"/>
    </location>
</feature>
<feature type="signal peptide" evidence="1">
    <location>
        <begin position="1"/>
        <end position="20"/>
    </location>
</feature>
<dbReference type="InterPro" id="IPR042095">
    <property type="entry name" value="SUMF_sf"/>
</dbReference>
<dbReference type="InterPro" id="IPR016187">
    <property type="entry name" value="CTDL_fold"/>
</dbReference>
<keyword evidence="4" id="KW-1185">Reference proteome</keyword>
<dbReference type="Gene3D" id="3.90.1580.10">
    <property type="entry name" value="paralog of FGE (formylglycine-generating enzyme)"/>
    <property type="match status" value="1"/>
</dbReference>
<reference evidence="3 4" key="1">
    <citation type="submission" date="2020-11" db="EMBL/GenBank/DDBJ databases">
        <authorList>
            <person name="Kim M.K."/>
        </authorList>
    </citation>
    <scope>NUCLEOTIDE SEQUENCE [LARGE SCALE GENOMIC DNA]</scope>
    <source>
        <strain evidence="3 4">BT439</strain>
    </source>
</reference>
<evidence type="ECO:0000256" key="1">
    <source>
        <dbReference type="SAM" id="SignalP"/>
    </source>
</evidence>
<organism evidence="3 4">
    <name type="scientific">Hymenobacter properus</name>
    <dbReference type="NCBI Taxonomy" id="2791026"/>
    <lineage>
        <taxon>Bacteria</taxon>
        <taxon>Pseudomonadati</taxon>
        <taxon>Bacteroidota</taxon>
        <taxon>Cytophagia</taxon>
        <taxon>Cytophagales</taxon>
        <taxon>Hymenobacteraceae</taxon>
        <taxon>Hymenobacter</taxon>
    </lineage>
</organism>
<dbReference type="InterPro" id="IPR051043">
    <property type="entry name" value="Sulfatase_Mod_Factor_Kinase"/>
</dbReference>
<feature type="domain" description="Sulfatase-modifying factor enzyme-like" evidence="2">
    <location>
        <begin position="115"/>
        <end position="319"/>
    </location>
</feature>
<name>A0A931BCK3_9BACT</name>
<evidence type="ECO:0000313" key="4">
    <source>
        <dbReference type="Proteomes" id="UP000645610"/>
    </source>
</evidence>
<evidence type="ECO:0000313" key="3">
    <source>
        <dbReference type="EMBL" id="MBF9140121.1"/>
    </source>
</evidence>
<accession>A0A931BCK3</accession>
<dbReference type="AlphaFoldDB" id="A0A931BCK3"/>
<evidence type="ECO:0000259" key="2">
    <source>
        <dbReference type="Pfam" id="PF03781"/>
    </source>
</evidence>
<dbReference type="RefSeq" id="WP_196284495.1">
    <property type="nucleotide sequence ID" value="NZ_JADQDP010000001.1"/>
</dbReference>
<keyword evidence="1" id="KW-0732">Signal</keyword>
<proteinExistence type="predicted"/>
<dbReference type="PANTHER" id="PTHR23150">
    <property type="entry name" value="SULFATASE MODIFYING FACTOR 1, 2"/>
    <property type="match status" value="1"/>
</dbReference>
<dbReference type="GO" id="GO:0120147">
    <property type="term" value="F:formylglycine-generating oxidase activity"/>
    <property type="evidence" value="ECO:0007669"/>
    <property type="project" value="TreeGrafter"/>
</dbReference>
<dbReference type="EMBL" id="JADQDP010000001">
    <property type="protein sequence ID" value="MBF9140121.1"/>
    <property type="molecule type" value="Genomic_DNA"/>
</dbReference>
<dbReference type="Pfam" id="PF03781">
    <property type="entry name" value="FGE-sulfatase"/>
    <property type="match status" value="1"/>
</dbReference>
<protein>
    <submittedName>
        <fullName evidence="3">SUMF1/EgtB/PvdO family nonheme iron enzyme</fullName>
    </submittedName>
</protein>
<dbReference type="SUPFAM" id="SSF56436">
    <property type="entry name" value="C-type lectin-like"/>
    <property type="match status" value="1"/>
</dbReference>